<dbReference type="Gene3D" id="3.40.50.720">
    <property type="entry name" value="NAD(P)-binding Rossmann-like Domain"/>
    <property type="match status" value="1"/>
</dbReference>
<evidence type="ECO:0000313" key="2">
    <source>
        <dbReference type="EMBL" id="PJJ63754.1"/>
    </source>
</evidence>
<accession>A0A2M9C0B3</accession>
<reference evidence="2 3" key="1">
    <citation type="submission" date="2017-11" db="EMBL/GenBank/DDBJ databases">
        <title>Genomic Encyclopedia of Archaeal and Bacterial Type Strains, Phase II (KMG-II): From Individual Species to Whole Genera.</title>
        <authorList>
            <person name="Goeker M."/>
        </authorList>
    </citation>
    <scope>NUCLEOTIDE SEQUENCE [LARGE SCALE GENOMIC DNA]</scope>
    <source>
        <strain evidence="2 3">DSM 25625</strain>
    </source>
</reference>
<organism evidence="2 3">
    <name type="scientific">Compostimonas suwonensis</name>
    <dbReference type="NCBI Taxonomy" id="1048394"/>
    <lineage>
        <taxon>Bacteria</taxon>
        <taxon>Bacillati</taxon>
        <taxon>Actinomycetota</taxon>
        <taxon>Actinomycetes</taxon>
        <taxon>Micrococcales</taxon>
        <taxon>Microbacteriaceae</taxon>
        <taxon>Compostimonas</taxon>
    </lineage>
</organism>
<evidence type="ECO:0000259" key="1">
    <source>
        <dbReference type="Pfam" id="PF13460"/>
    </source>
</evidence>
<dbReference type="InterPro" id="IPR051606">
    <property type="entry name" value="Polyketide_Oxido-like"/>
</dbReference>
<dbReference type="Proteomes" id="UP000230161">
    <property type="component" value="Unassembled WGS sequence"/>
</dbReference>
<dbReference type="SUPFAM" id="SSF51735">
    <property type="entry name" value="NAD(P)-binding Rossmann-fold domains"/>
    <property type="match status" value="1"/>
</dbReference>
<feature type="domain" description="NAD(P)-binding" evidence="1">
    <location>
        <begin position="8"/>
        <end position="203"/>
    </location>
</feature>
<name>A0A2M9C0B3_9MICO</name>
<dbReference type="EMBL" id="PGFB01000002">
    <property type="protein sequence ID" value="PJJ63754.1"/>
    <property type="molecule type" value="Genomic_DNA"/>
</dbReference>
<sequence>MSTITVLGGTGYTGANIVREAAARGHEVVSFSRNAPQDAVPGVRYETGSLLDDSVRERAVAGADVVIAALAPRGELETGLDAVYRRVAELAAASGARLGVIGGYSSLRMTEGAPRIAYGDDVYPEYAAESRAMAEILDELVESAPEGLDWFSVSPGAGYGSYAPGEATGVFRIGGDVALFDEAGQSAISGADFATAVLDEVDSPAHHRTQFSVAY</sequence>
<dbReference type="InterPro" id="IPR016040">
    <property type="entry name" value="NAD(P)-bd_dom"/>
</dbReference>
<comment type="caution">
    <text evidence="2">The sequence shown here is derived from an EMBL/GenBank/DDBJ whole genome shotgun (WGS) entry which is preliminary data.</text>
</comment>
<dbReference type="InterPro" id="IPR036291">
    <property type="entry name" value="NAD(P)-bd_dom_sf"/>
</dbReference>
<dbReference type="PANTHER" id="PTHR43355">
    <property type="entry name" value="FLAVIN REDUCTASE (NADPH)"/>
    <property type="match status" value="1"/>
</dbReference>
<dbReference type="PANTHER" id="PTHR43355:SF2">
    <property type="entry name" value="FLAVIN REDUCTASE (NADPH)"/>
    <property type="match status" value="1"/>
</dbReference>
<gene>
    <name evidence="2" type="ORF">CLV54_1429</name>
</gene>
<keyword evidence="3" id="KW-1185">Reference proteome</keyword>
<dbReference type="Pfam" id="PF13460">
    <property type="entry name" value="NAD_binding_10"/>
    <property type="match status" value="1"/>
</dbReference>
<dbReference type="OrthoDB" id="3191258at2"/>
<protein>
    <recommendedName>
        <fullName evidence="1">NAD(P)-binding domain-containing protein</fullName>
    </recommendedName>
</protein>
<dbReference type="RefSeq" id="WP_100344215.1">
    <property type="nucleotide sequence ID" value="NZ_PGFB01000002.1"/>
</dbReference>
<proteinExistence type="predicted"/>
<dbReference type="GO" id="GO:0016646">
    <property type="term" value="F:oxidoreductase activity, acting on the CH-NH group of donors, NAD or NADP as acceptor"/>
    <property type="evidence" value="ECO:0007669"/>
    <property type="project" value="TreeGrafter"/>
</dbReference>
<evidence type="ECO:0000313" key="3">
    <source>
        <dbReference type="Proteomes" id="UP000230161"/>
    </source>
</evidence>
<dbReference type="AlphaFoldDB" id="A0A2M9C0B3"/>